<keyword evidence="4" id="KW-1185">Reference proteome</keyword>
<reference evidence="3 4" key="1">
    <citation type="submission" date="2024-07" db="EMBL/GenBank/DDBJ databases">
        <title>Draft sequence of the Neodothiora populina.</title>
        <authorList>
            <person name="Drown D.D."/>
            <person name="Schuette U.S."/>
            <person name="Buechlein A.B."/>
            <person name="Rusch D.R."/>
            <person name="Winton L.W."/>
            <person name="Adams G.A."/>
        </authorList>
    </citation>
    <scope>NUCLEOTIDE SEQUENCE [LARGE SCALE GENOMIC DNA]</scope>
    <source>
        <strain evidence="3 4">CPC 39397</strain>
    </source>
</reference>
<dbReference type="GeneID" id="95977483"/>
<dbReference type="RefSeq" id="XP_069201133.1">
    <property type="nucleotide sequence ID" value="XM_069343307.1"/>
</dbReference>
<sequence>MSSSQSPIRPLAFATPQLPYPRRRTFATSLNPLQKVSGNYNRPPVRKSRATGSRLPVYSLIFIFVAGTAAFNILARSRQGQGQSHYVLPTRDTQENRDDWLKKSS</sequence>
<organism evidence="3 4">
    <name type="scientific">Neodothiora populina</name>
    <dbReference type="NCBI Taxonomy" id="2781224"/>
    <lineage>
        <taxon>Eukaryota</taxon>
        <taxon>Fungi</taxon>
        <taxon>Dikarya</taxon>
        <taxon>Ascomycota</taxon>
        <taxon>Pezizomycotina</taxon>
        <taxon>Dothideomycetes</taxon>
        <taxon>Dothideomycetidae</taxon>
        <taxon>Dothideales</taxon>
        <taxon>Dothioraceae</taxon>
        <taxon>Neodothiora</taxon>
    </lineage>
</organism>
<gene>
    <name evidence="3" type="ORF">AAFC00_003783</name>
</gene>
<comment type="caution">
    <text evidence="3">The sequence shown here is derived from an EMBL/GenBank/DDBJ whole genome shotgun (WGS) entry which is preliminary data.</text>
</comment>
<dbReference type="Proteomes" id="UP001562354">
    <property type="component" value="Unassembled WGS sequence"/>
</dbReference>
<feature type="region of interest" description="Disordered" evidence="1">
    <location>
        <begin position="78"/>
        <end position="105"/>
    </location>
</feature>
<evidence type="ECO:0000313" key="3">
    <source>
        <dbReference type="EMBL" id="KAL1304859.1"/>
    </source>
</evidence>
<evidence type="ECO:0000256" key="2">
    <source>
        <dbReference type="SAM" id="Phobius"/>
    </source>
</evidence>
<feature type="compositionally biased region" description="Basic and acidic residues" evidence="1">
    <location>
        <begin position="92"/>
        <end position="105"/>
    </location>
</feature>
<keyword evidence="2" id="KW-1133">Transmembrane helix</keyword>
<protein>
    <submittedName>
        <fullName evidence="3">Uncharacterized protein</fullName>
    </submittedName>
</protein>
<keyword evidence="2" id="KW-0812">Transmembrane</keyword>
<feature type="transmembrane region" description="Helical" evidence="2">
    <location>
        <begin position="55"/>
        <end position="75"/>
    </location>
</feature>
<evidence type="ECO:0000256" key="1">
    <source>
        <dbReference type="SAM" id="MobiDB-lite"/>
    </source>
</evidence>
<accession>A0ABR3PFG7</accession>
<keyword evidence="2" id="KW-0472">Membrane</keyword>
<dbReference type="EMBL" id="JBFMKM010000008">
    <property type="protein sequence ID" value="KAL1304859.1"/>
    <property type="molecule type" value="Genomic_DNA"/>
</dbReference>
<evidence type="ECO:0000313" key="4">
    <source>
        <dbReference type="Proteomes" id="UP001562354"/>
    </source>
</evidence>
<proteinExistence type="predicted"/>
<name>A0ABR3PFG7_9PEZI</name>